<keyword evidence="4" id="KW-0460">Magnesium</keyword>
<dbReference type="STRING" id="1246581.A0A2H9TL62"/>
<dbReference type="EC" id="4.1.2.63" evidence="9"/>
<evidence type="ECO:0000256" key="1">
    <source>
        <dbReference type="ARBA" id="ARBA00001964"/>
    </source>
</evidence>
<dbReference type="CDD" id="cd07035">
    <property type="entry name" value="TPP_PYR_POX_like"/>
    <property type="match status" value="1"/>
</dbReference>
<evidence type="ECO:0000313" key="14">
    <source>
        <dbReference type="EMBL" id="PJF18476.1"/>
    </source>
</evidence>
<dbReference type="Gene3D" id="3.40.50.1220">
    <property type="entry name" value="TPP-binding domain"/>
    <property type="match status" value="1"/>
</dbReference>
<dbReference type="InterPro" id="IPR029061">
    <property type="entry name" value="THDP-binding"/>
</dbReference>
<evidence type="ECO:0000259" key="12">
    <source>
        <dbReference type="Pfam" id="PF02775"/>
    </source>
</evidence>
<accession>A0A2H9TL62</accession>
<evidence type="ECO:0000259" key="11">
    <source>
        <dbReference type="Pfam" id="PF00205"/>
    </source>
</evidence>
<dbReference type="PROSITE" id="PS00187">
    <property type="entry name" value="TPP_ENZYMES"/>
    <property type="match status" value="1"/>
</dbReference>
<sequence length="556" mass="61059">MAKHMLGSALLAQTLHDQGVRTVYGVPGIPITSVAEALIAKGVNYIAFRNEQSASYAASVHAYINDQFSIGVLLTTGGPGFVHSLAGIVNARENLWPLLVIVGTCRNSHKSTSCFQDCRHDLFLQNDQFVHFRRLCSEDTHDISGVIAHLIQQTKSSIGHSKIISILEVSSKWLEMTLEYLPAESCLFSAQETAFNGKDMIQNALNDIKKAQRPLIVFGKGACLGRLDELALELVETTGVPFLLMPMAKGLIREDHPLCMSAARTKALADATLLILIGARANWMLPVDRMLTNSQLQILRIDIQSKDAALNKMESDNIRSIIGDCREVIGALIQEMESKFEYPEWIATLQTAKEANVQRVLSLSIDESLPLGYHAVYKTLSKYIIEDTTVVAEGSNTMDIARVMLPTYRPRYRLDAGTFAAMGIGMSYAIAAALTRPNEPILYVAGDSAFGFSLAELETAARYGLSNLTVLVMNNSGVYSGVTKEEFAAKCRETPIPRHKPTALTPNTRYDKLAEMLPEMAQGFLVETLDDLNHALQSKSPILISVINVLIRTANQ</sequence>
<feature type="domain" description="Thiamine pyrophosphate enzyme TPP-binding" evidence="12">
    <location>
        <begin position="394"/>
        <end position="537"/>
    </location>
</feature>
<gene>
    <name evidence="14" type="ORF">PSACC_01704</name>
</gene>
<dbReference type="EMBL" id="MTSL01000121">
    <property type="protein sequence ID" value="PJF18476.1"/>
    <property type="molecule type" value="Genomic_DNA"/>
</dbReference>
<evidence type="ECO:0000256" key="3">
    <source>
        <dbReference type="ARBA" id="ARBA00022723"/>
    </source>
</evidence>
<keyword evidence="5 10" id="KW-0786">Thiamine pyrophosphate</keyword>
<protein>
    <recommendedName>
        <fullName evidence="9">2-hydroxyacyl-CoA lyase</fullName>
        <ecNumber evidence="9">4.1.2.63</ecNumber>
    </recommendedName>
</protein>
<dbReference type="InterPro" id="IPR000399">
    <property type="entry name" value="TPP-bd_CS"/>
</dbReference>
<dbReference type="Pfam" id="PF00205">
    <property type="entry name" value="TPP_enzyme_M"/>
    <property type="match status" value="1"/>
</dbReference>
<dbReference type="Pfam" id="PF02776">
    <property type="entry name" value="TPP_enzyme_N"/>
    <property type="match status" value="1"/>
</dbReference>
<organism evidence="14 15">
    <name type="scientific">Paramicrosporidium saccamoebae</name>
    <dbReference type="NCBI Taxonomy" id="1246581"/>
    <lineage>
        <taxon>Eukaryota</taxon>
        <taxon>Fungi</taxon>
        <taxon>Fungi incertae sedis</taxon>
        <taxon>Cryptomycota</taxon>
        <taxon>Cryptomycota incertae sedis</taxon>
        <taxon>Paramicrosporidium</taxon>
    </lineage>
</organism>
<evidence type="ECO:0000256" key="10">
    <source>
        <dbReference type="RuleBase" id="RU362132"/>
    </source>
</evidence>
<comment type="similarity">
    <text evidence="2 10">Belongs to the TPP enzyme family.</text>
</comment>
<dbReference type="SUPFAM" id="SSF52518">
    <property type="entry name" value="Thiamin diphosphate-binding fold (THDP-binding)"/>
    <property type="match status" value="2"/>
</dbReference>
<evidence type="ECO:0000256" key="5">
    <source>
        <dbReference type="ARBA" id="ARBA00023052"/>
    </source>
</evidence>
<dbReference type="InterPro" id="IPR029035">
    <property type="entry name" value="DHS-like_NAD/FAD-binding_dom"/>
</dbReference>
<proteinExistence type="inferred from homology"/>
<keyword evidence="15" id="KW-1185">Reference proteome</keyword>
<evidence type="ECO:0000256" key="9">
    <source>
        <dbReference type="ARBA" id="ARBA00044518"/>
    </source>
</evidence>
<keyword evidence="3" id="KW-0479">Metal-binding</keyword>
<dbReference type="AlphaFoldDB" id="A0A2H9TL62"/>
<dbReference type="InterPro" id="IPR012000">
    <property type="entry name" value="Thiamin_PyroP_enz_cen_dom"/>
</dbReference>
<comment type="catalytic activity">
    <reaction evidence="7">
        <text>a 2-hydroxy-3-methyl fatty acyl-CoA = a 2-methyl-branched fatty aldehyde + formyl-CoA</text>
        <dbReference type="Rhea" id="RHEA:25375"/>
        <dbReference type="ChEBI" id="CHEBI:49188"/>
        <dbReference type="ChEBI" id="CHEBI:57376"/>
        <dbReference type="ChEBI" id="CHEBI:58783"/>
        <dbReference type="EC" id="4.1.2.63"/>
    </reaction>
    <physiologicalReaction direction="left-to-right" evidence="7">
        <dbReference type="Rhea" id="RHEA:25376"/>
    </physiologicalReaction>
</comment>
<dbReference type="Gene3D" id="3.40.50.970">
    <property type="match status" value="2"/>
</dbReference>
<evidence type="ECO:0000256" key="6">
    <source>
        <dbReference type="ARBA" id="ARBA00023239"/>
    </source>
</evidence>
<dbReference type="CDD" id="cd02004">
    <property type="entry name" value="TPP_BZL_OCoD_HPCL"/>
    <property type="match status" value="1"/>
</dbReference>
<reference evidence="14 15" key="1">
    <citation type="submission" date="2016-10" db="EMBL/GenBank/DDBJ databases">
        <title>The genome of Paramicrosporidium saccamoebae is the missing link in understanding Cryptomycota and Microsporidia evolution.</title>
        <authorList>
            <person name="Quandt C.A."/>
            <person name="Beaudet D."/>
            <person name="Corsaro D."/>
            <person name="Michel R."/>
            <person name="Corradi N."/>
            <person name="James T."/>
        </authorList>
    </citation>
    <scope>NUCLEOTIDE SEQUENCE [LARGE SCALE GENOMIC DNA]</scope>
    <source>
        <strain evidence="14 15">KSL3</strain>
    </source>
</reference>
<keyword evidence="6" id="KW-0456">Lyase</keyword>
<dbReference type="GO" id="GO:0005777">
    <property type="term" value="C:peroxisome"/>
    <property type="evidence" value="ECO:0007669"/>
    <property type="project" value="EnsemblFungi"/>
</dbReference>
<dbReference type="Proteomes" id="UP000240830">
    <property type="component" value="Unassembled WGS sequence"/>
</dbReference>
<dbReference type="GO" id="GO:0001561">
    <property type="term" value="P:fatty acid alpha-oxidation"/>
    <property type="evidence" value="ECO:0007669"/>
    <property type="project" value="TreeGrafter"/>
</dbReference>
<dbReference type="PANTHER" id="PTHR43710:SF2">
    <property type="entry name" value="2-HYDROXYACYL-COA LYASE 1"/>
    <property type="match status" value="1"/>
</dbReference>
<dbReference type="InterPro" id="IPR012001">
    <property type="entry name" value="Thiamin_PyroP_enz_TPP-bd_dom"/>
</dbReference>
<evidence type="ECO:0000256" key="7">
    <source>
        <dbReference type="ARBA" id="ARBA00044451"/>
    </source>
</evidence>
<dbReference type="OrthoDB" id="10006023at2759"/>
<dbReference type="Pfam" id="PF02775">
    <property type="entry name" value="TPP_enzyme_C"/>
    <property type="match status" value="1"/>
</dbReference>
<dbReference type="PANTHER" id="PTHR43710">
    <property type="entry name" value="2-HYDROXYACYL-COA LYASE"/>
    <property type="match status" value="1"/>
</dbReference>
<feature type="domain" description="Thiamine pyrophosphate enzyme central" evidence="11">
    <location>
        <begin position="201"/>
        <end position="332"/>
    </location>
</feature>
<dbReference type="GO" id="GO:0000287">
    <property type="term" value="F:magnesium ion binding"/>
    <property type="evidence" value="ECO:0007669"/>
    <property type="project" value="InterPro"/>
</dbReference>
<dbReference type="InterPro" id="IPR045025">
    <property type="entry name" value="HACL1-like"/>
</dbReference>
<comment type="catalytic activity">
    <reaction evidence="8">
        <text>an (R)-2-hydroxy-long-chain-fatty acyl-CoA = a long-chain fatty aldehyde + formyl-CoA</text>
        <dbReference type="Rhea" id="RHEA:67444"/>
        <dbReference type="ChEBI" id="CHEBI:17176"/>
        <dbReference type="ChEBI" id="CHEBI:57376"/>
        <dbReference type="ChEBI" id="CHEBI:170012"/>
        <dbReference type="EC" id="4.1.2.63"/>
    </reaction>
    <physiologicalReaction direction="left-to-right" evidence="8">
        <dbReference type="Rhea" id="RHEA:67445"/>
    </physiologicalReaction>
</comment>
<evidence type="ECO:0000256" key="4">
    <source>
        <dbReference type="ARBA" id="ARBA00022842"/>
    </source>
</evidence>
<dbReference type="GO" id="GO:0030976">
    <property type="term" value="F:thiamine pyrophosphate binding"/>
    <property type="evidence" value="ECO:0007669"/>
    <property type="project" value="InterPro"/>
</dbReference>
<comment type="caution">
    <text evidence="14">The sequence shown here is derived from an EMBL/GenBank/DDBJ whole genome shotgun (WGS) entry which is preliminary data.</text>
</comment>
<dbReference type="InterPro" id="IPR011766">
    <property type="entry name" value="TPP_enzyme_TPP-bd"/>
</dbReference>
<evidence type="ECO:0000259" key="13">
    <source>
        <dbReference type="Pfam" id="PF02776"/>
    </source>
</evidence>
<evidence type="ECO:0000256" key="8">
    <source>
        <dbReference type="ARBA" id="ARBA00044454"/>
    </source>
</evidence>
<evidence type="ECO:0000256" key="2">
    <source>
        <dbReference type="ARBA" id="ARBA00007812"/>
    </source>
</evidence>
<feature type="domain" description="Thiamine pyrophosphate enzyme N-terminal TPP-binding" evidence="13">
    <location>
        <begin position="7"/>
        <end position="117"/>
    </location>
</feature>
<dbReference type="SUPFAM" id="SSF52467">
    <property type="entry name" value="DHS-like NAD/FAD-binding domain"/>
    <property type="match status" value="1"/>
</dbReference>
<comment type="cofactor">
    <cofactor evidence="1">
        <name>thiamine diphosphate</name>
        <dbReference type="ChEBI" id="CHEBI:58937"/>
    </cofactor>
</comment>
<dbReference type="GO" id="GO:0106359">
    <property type="term" value="F:2-hydroxyacyl-CoA lyase activity"/>
    <property type="evidence" value="ECO:0007669"/>
    <property type="project" value="UniProtKB-EC"/>
</dbReference>
<name>A0A2H9TL62_9FUNG</name>
<evidence type="ECO:0000313" key="15">
    <source>
        <dbReference type="Proteomes" id="UP000240830"/>
    </source>
</evidence>